<evidence type="ECO:0000313" key="4">
    <source>
        <dbReference type="Proteomes" id="UP000325415"/>
    </source>
</evidence>
<name>A0A5N6S2C3_9BIFI</name>
<dbReference type="Proteomes" id="UP000325415">
    <property type="component" value="Unassembled WGS sequence"/>
</dbReference>
<organism evidence="3 4">
    <name type="scientific">Bifidobacterium tibiigranuli</name>
    <dbReference type="NCBI Taxonomy" id="2172043"/>
    <lineage>
        <taxon>Bacteria</taxon>
        <taxon>Bacillati</taxon>
        <taxon>Actinomycetota</taxon>
        <taxon>Actinomycetes</taxon>
        <taxon>Bifidobacteriales</taxon>
        <taxon>Bifidobacteriaceae</taxon>
        <taxon>Bifidobacterium</taxon>
    </lineage>
</organism>
<dbReference type="EMBL" id="QDAG01000009">
    <property type="protein sequence ID" value="KAE8127184.1"/>
    <property type="molecule type" value="Genomic_DNA"/>
</dbReference>
<keyword evidence="3" id="KW-0378">Hydrolase</keyword>
<feature type="region of interest" description="Disordered" evidence="1">
    <location>
        <begin position="422"/>
        <end position="445"/>
    </location>
</feature>
<dbReference type="InterPro" id="IPR029058">
    <property type="entry name" value="AB_hydrolase_fold"/>
</dbReference>
<evidence type="ECO:0000313" key="3">
    <source>
        <dbReference type="EMBL" id="KAE8127184.1"/>
    </source>
</evidence>
<dbReference type="GeneID" id="78127852"/>
<dbReference type="OrthoDB" id="5095936at2"/>
<evidence type="ECO:0000259" key="2">
    <source>
        <dbReference type="Pfam" id="PF07819"/>
    </source>
</evidence>
<reference evidence="3 4" key="1">
    <citation type="submission" date="2018-04" db="EMBL/GenBank/DDBJ databases">
        <authorList>
            <person name="Eckel V.P."/>
            <person name="Vogel R.F."/>
        </authorList>
    </citation>
    <scope>NUCLEOTIDE SEQUENCE [LARGE SCALE GENOMIC DNA]</scope>
    <source>
        <strain evidence="4">TMW 2.1764</strain>
    </source>
</reference>
<protein>
    <submittedName>
        <fullName evidence="3">Alpha/beta hydrolase</fullName>
    </submittedName>
</protein>
<accession>A0A5N6S2C3</accession>
<dbReference type="Gene3D" id="3.40.50.1820">
    <property type="entry name" value="alpha/beta hydrolase"/>
    <property type="match status" value="1"/>
</dbReference>
<gene>
    <name evidence="3" type="ORF">DDE84_09175</name>
</gene>
<keyword evidence="4" id="KW-1185">Reference proteome</keyword>
<dbReference type="Pfam" id="PF07819">
    <property type="entry name" value="PGAP1"/>
    <property type="match status" value="1"/>
</dbReference>
<comment type="caution">
    <text evidence="3">The sequence shown here is derived from an EMBL/GenBank/DDBJ whole genome shotgun (WGS) entry which is preliminary data.</text>
</comment>
<feature type="compositionally biased region" description="Pro residues" evidence="1">
    <location>
        <begin position="427"/>
        <end position="445"/>
    </location>
</feature>
<dbReference type="RefSeq" id="WP_152581395.1">
    <property type="nucleotide sequence ID" value="NZ_JAKVIV010000001.1"/>
</dbReference>
<dbReference type="GO" id="GO:0016788">
    <property type="term" value="F:hydrolase activity, acting on ester bonds"/>
    <property type="evidence" value="ECO:0007669"/>
    <property type="project" value="InterPro"/>
</dbReference>
<feature type="domain" description="GPI inositol-deacylase PGAP1-like alpha/beta" evidence="2">
    <location>
        <begin position="339"/>
        <end position="388"/>
    </location>
</feature>
<evidence type="ECO:0000256" key="1">
    <source>
        <dbReference type="SAM" id="MobiDB-lite"/>
    </source>
</evidence>
<dbReference type="InterPro" id="IPR012908">
    <property type="entry name" value="PGAP1-ab_dom-like"/>
</dbReference>
<dbReference type="AlphaFoldDB" id="A0A5N6S2C3"/>
<proteinExistence type="predicted"/>
<dbReference type="SUPFAM" id="SSF53474">
    <property type="entry name" value="alpha/beta-Hydrolases"/>
    <property type="match status" value="1"/>
</dbReference>
<sequence length="549" mass="57387">MNWRVASSINGGQQYTAAAREAYAEIARTLADDASQLSGQSTAWSAAALQLGHYRVSGICQLAGSGMGSASAADFGADHESLPYQALIERCNDNAAQCQSLSRDLSTMADLLIRAHSLYSQAEHATRSAMNKLLETAGTVFPVTAAAGFLSLAAGGVLSCSIRERRFSPAGALSSTAWAQEGLLNAASNHVNAKTMGLSTVGAGVNRSAAILSLGSSRLVNLVQGNLLHVDQVKSSRPVVDESHSVAQSLANLQRLGAQRRGNAGGSGLDYGTIAIQRYRNADGTASWLVTIPGTDGESDSAFGWPQNLEAMSSDASQRMRGDSARLVAIAMEKAGIGPKDAVALIGHSQGGIVAAAIASDMKNRYRIEHVVTAGSPVANHPVPNRTWMTSIEMEDEIVAALDGAANPANEHWLTIRGTALRDAKGAPPPAGTGEPRPPAATPVPGAAPAPVAPIAPVNPFASAPVEGASERKEITHHLRYHQAAYRNASDLGSPAVQQHEQHFQAIVGGKLEETSYWQGRMSWGPPTALNERIAARMVGQRAAPDDGR</sequence>